<dbReference type="InterPro" id="IPR018170">
    <property type="entry name" value="Aldo/ket_reductase_CS"/>
</dbReference>
<gene>
    <name evidence="7" type="ORF">BN980_GECA06s01770g</name>
</gene>
<dbReference type="InterPro" id="IPR023210">
    <property type="entry name" value="NADP_OxRdtase_dom"/>
</dbReference>
<comment type="similarity">
    <text evidence="1">Belongs to the aldo/keto reductase family.</text>
</comment>
<dbReference type="GO" id="GO:0016616">
    <property type="term" value="F:oxidoreductase activity, acting on the CH-OH group of donors, NAD or NADP as acceptor"/>
    <property type="evidence" value="ECO:0007669"/>
    <property type="project" value="UniProtKB-ARBA"/>
</dbReference>
<keyword evidence="2" id="KW-0560">Oxidoreductase</keyword>
<comment type="caution">
    <text evidence="7">The sequence shown here is derived from an EMBL/GenBank/DDBJ whole genome shotgun (WGS) entry which is preliminary data.</text>
</comment>
<evidence type="ECO:0000256" key="4">
    <source>
        <dbReference type="PIRSR" id="PIRSR000097-2"/>
    </source>
</evidence>
<dbReference type="Gene3D" id="3.20.20.100">
    <property type="entry name" value="NADP-dependent oxidoreductase domain"/>
    <property type="match status" value="1"/>
</dbReference>
<evidence type="ECO:0000256" key="5">
    <source>
        <dbReference type="PIRSR" id="PIRSR000097-3"/>
    </source>
</evidence>
<protein>
    <submittedName>
        <fullName evidence="7">Similar to Saccharomyces cerevisiae YHR104W GRE3 Aldose reductase involved in methylglyoxal, d-xylose,arabinose, and galactose metabolism</fullName>
    </submittedName>
</protein>
<evidence type="ECO:0000256" key="3">
    <source>
        <dbReference type="PIRSR" id="PIRSR000097-1"/>
    </source>
</evidence>
<dbReference type="AlphaFoldDB" id="A0A0J9X8X0"/>
<feature type="binding site" evidence="4">
    <location>
        <position position="114"/>
    </location>
    <ligand>
        <name>substrate</name>
    </ligand>
</feature>
<dbReference type="Pfam" id="PF00248">
    <property type="entry name" value="Aldo_ket_red"/>
    <property type="match status" value="1"/>
</dbReference>
<organism evidence="7 8">
    <name type="scientific">Geotrichum candidum</name>
    <name type="common">Oospora lactis</name>
    <name type="synonym">Dipodascus geotrichum</name>
    <dbReference type="NCBI Taxonomy" id="1173061"/>
    <lineage>
        <taxon>Eukaryota</taxon>
        <taxon>Fungi</taxon>
        <taxon>Dikarya</taxon>
        <taxon>Ascomycota</taxon>
        <taxon>Saccharomycotina</taxon>
        <taxon>Dipodascomycetes</taxon>
        <taxon>Dipodascales</taxon>
        <taxon>Dipodascaceae</taxon>
        <taxon>Geotrichum</taxon>
    </lineage>
</organism>
<dbReference type="SUPFAM" id="SSF51430">
    <property type="entry name" value="NAD(P)-linked oxidoreductase"/>
    <property type="match status" value="1"/>
</dbReference>
<evidence type="ECO:0000256" key="1">
    <source>
        <dbReference type="ARBA" id="ARBA00007905"/>
    </source>
</evidence>
<evidence type="ECO:0000256" key="2">
    <source>
        <dbReference type="ARBA" id="ARBA00023002"/>
    </source>
</evidence>
<proteinExistence type="inferred from homology"/>
<dbReference type="Proteomes" id="UP000242525">
    <property type="component" value="Unassembled WGS sequence"/>
</dbReference>
<dbReference type="PROSITE" id="PS00798">
    <property type="entry name" value="ALDOKETO_REDUCTASE_1"/>
    <property type="match status" value="1"/>
</dbReference>
<dbReference type="FunFam" id="3.20.20.100:FF:000007">
    <property type="entry name" value="NAD(P)H-dependent D-xylose reductase xyl1"/>
    <property type="match status" value="1"/>
</dbReference>
<dbReference type="EMBL" id="CCBN010000006">
    <property type="protein sequence ID" value="CDO53915.1"/>
    <property type="molecule type" value="Genomic_DNA"/>
</dbReference>
<dbReference type="PANTHER" id="PTHR11732">
    <property type="entry name" value="ALDO/KETO REDUCTASE"/>
    <property type="match status" value="1"/>
</dbReference>
<feature type="site" description="Lowers pKa of active site Tyr" evidence="5">
    <location>
        <position position="81"/>
    </location>
</feature>
<sequence>MSNIPTITLKPTGQEMPLIGFGAWKVPNATCADTIYNAIKAGYRLIDGAEDYGNEKECGEGVRRAIADGIIKREEIFITSKLWNTFHQKDHAVELAKRSLADWGLEYFDLFLIHFPIAQKYVDPAERYPPGLLTDVEKGIIEFENVPIAETWAALESLVDAGLVKNIGISNFNAGLVRDLLTVARIRPSVLQIEHHPYLTQSALVDYIQAQGIAITGYSTFGPQSFLEMGQERAQNTPLVLQHETVNAIATAHGRSPAQVILRWATQRNIAVIPKSNNVDRLKQNLDSASFDLTEEELKQVSALNINLRFNDPNDWPGKIPIF</sequence>
<dbReference type="InterPro" id="IPR020471">
    <property type="entry name" value="AKR"/>
</dbReference>
<dbReference type="PIRSF" id="PIRSF000097">
    <property type="entry name" value="AKR"/>
    <property type="match status" value="1"/>
</dbReference>
<evidence type="ECO:0000313" key="7">
    <source>
        <dbReference type="EMBL" id="CDO53915.1"/>
    </source>
</evidence>
<dbReference type="STRING" id="1173061.A0A0J9X8X0"/>
<dbReference type="PRINTS" id="PR00069">
    <property type="entry name" value="ALDKETRDTASE"/>
</dbReference>
<feature type="domain" description="NADP-dependent oxidoreductase" evidence="6">
    <location>
        <begin position="19"/>
        <end position="305"/>
    </location>
</feature>
<dbReference type="PROSITE" id="PS00062">
    <property type="entry name" value="ALDOKETO_REDUCTASE_2"/>
    <property type="match status" value="1"/>
</dbReference>
<feature type="active site" description="Proton donor" evidence="3">
    <location>
        <position position="52"/>
    </location>
</feature>
<dbReference type="OrthoDB" id="416253at2759"/>
<name>A0A0J9X8X0_GEOCN</name>
<evidence type="ECO:0000259" key="6">
    <source>
        <dbReference type="Pfam" id="PF00248"/>
    </source>
</evidence>
<dbReference type="InterPro" id="IPR036812">
    <property type="entry name" value="NAD(P)_OxRdtase_dom_sf"/>
</dbReference>
<evidence type="ECO:0000313" key="8">
    <source>
        <dbReference type="Proteomes" id="UP000242525"/>
    </source>
</evidence>
<reference evidence="7" key="1">
    <citation type="submission" date="2014-03" db="EMBL/GenBank/DDBJ databases">
        <authorList>
            <person name="Casaregola S."/>
        </authorList>
    </citation>
    <scope>NUCLEOTIDE SEQUENCE [LARGE SCALE GENOMIC DNA]</scope>
    <source>
        <strain evidence="7">CLIB 918</strain>
    </source>
</reference>
<accession>A0A0J9X8X0</accession>
<keyword evidence="8" id="KW-1185">Reference proteome</keyword>